<proteinExistence type="predicted"/>
<reference evidence="1" key="1">
    <citation type="submission" date="2020-05" db="EMBL/GenBank/DDBJ databases">
        <authorList>
            <person name="Chiriac C."/>
            <person name="Salcher M."/>
            <person name="Ghai R."/>
            <person name="Kavagutti S V."/>
        </authorList>
    </citation>
    <scope>NUCLEOTIDE SEQUENCE</scope>
</reference>
<organism evidence="1">
    <name type="scientific">uncultured Caudovirales phage</name>
    <dbReference type="NCBI Taxonomy" id="2100421"/>
    <lineage>
        <taxon>Viruses</taxon>
        <taxon>Duplodnaviria</taxon>
        <taxon>Heunggongvirae</taxon>
        <taxon>Uroviricota</taxon>
        <taxon>Caudoviricetes</taxon>
        <taxon>Peduoviridae</taxon>
        <taxon>Maltschvirus</taxon>
        <taxon>Maltschvirus maltsch</taxon>
    </lineage>
</organism>
<protein>
    <submittedName>
        <fullName evidence="1">Uncharacterized protein</fullName>
    </submittedName>
</protein>
<dbReference type="EMBL" id="LR797300">
    <property type="protein sequence ID" value="CAB4200664.1"/>
    <property type="molecule type" value="Genomic_DNA"/>
</dbReference>
<name>A0A6J5RTH7_9CAUD</name>
<gene>
    <name evidence="1" type="ORF">UFOVP1339_59</name>
</gene>
<accession>A0A6J5RTH7</accession>
<sequence length="70" mass="7417">MIISIPTLPPVLAPLRPVLDTIRRAFAPLISRDEATPHILLLSPNGTTYTLTVSDAGVVATAVNDGKTRP</sequence>
<evidence type="ECO:0000313" key="1">
    <source>
        <dbReference type="EMBL" id="CAB4200664.1"/>
    </source>
</evidence>